<feature type="domain" description="FecR protein" evidence="1">
    <location>
        <begin position="117"/>
        <end position="204"/>
    </location>
</feature>
<evidence type="ECO:0000313" key="4">
    <source>
        <dbReference type="Proteomes" id="UP000054197"/>
    </source>
</evidence>
<dbReference type="InterPro" id="IPR032623">
    <property type="entry name" value="FecR_N"/>
</dbReference>
<accession>A0A0W0HH62</accession>
<gene>
    <name evidence="3" type="ORF">AO063_28565</name>
</gene>
<dbReference type="GO" id="GO:0016989">
    <property type="term" value="F:sigma factor antagonist activity"/>
    <property type="evidence" value="ECO:0007669"/>
    <property type="project" value="TreeGrafter"/>
</dbReference>
<dbReference type="InterPro" id="IPR012373">
    <property type="entry name" value="Ferrdict_sens_TM"/>
</dbReference>
<dbReference type="PIRSF" id="PIRSF018266">
    <property type="entry name" value="FecR"/>
    <property type="match status" value="1"/>
</dbReference>
<dbReference type="Gene3D" id="2.60.120.1440">
    <property type="match status" value="1"/>
</dbReference>
<dbReference type="PANTHER" id="PTHR30273:SF2">
    <property type="entry name" value="PROTEIN FECR"/>
    <property type="match status" value="1"/>
</dbReference>
<evidence type="ECO:0000259" key="2">
    <source>
        <dbReference type="Pfam" id="PF16220"/>
    </source>
</evidence>
<dbReference type="InterPro" id="IPR006860">
    <property type="entry name" value="FecR"/>
</dbReference>
<feature type="domain" description="FecR N-terminal" evidence="2">
    <location>
        <begin position="21"/>
        <end position="60"/>
    </location>
</feature>
<name>A0A0W0HH62_PSEFL</name>
<dbReference type="PANTHER" id="PTHR30273">
    <property type="entry name" value="PERIPLASMIC SIGNAL SENSOR AND SIGMA FACTOR ACTIVATOR FECR-RELATED"/>
    <property type="match status" value="1"/>
</dbReference>
<dbReference type="EMBL" id="LKEF01000041">
    <property type="protein sequence ID" value="KTB60214.1"/>
    <property type="molecule type" value="Genomic_DNA"/>
</dbReference>
<dbReference type="AlphaFoldDB" id="A0A0W0HH62"/>
<organism evidence="3 4">
    <name type="scientific">Pseudomonas fluorescens ICMP 11288</name>
    <dbReference type="NCBI Taxonomy" id="1198309"/>
    <lineage>
        <taxon>Bacteria</taxon>
        <taxon>Pseudomonadati</taxon>
        <taxon>Pseudomonadota</taxon>
        <taxon>Gammaproteobacteria</taxon>
        <taxon>Pseudomonadales</taxon>
        <taxon>Pseudomonadaceae</taxon>
        <taxon>Pseudomonas</taxon>
    </lineage>
</organism>
<dbReference type="Pfam" id="PF04773">
    <property type="entry name" value="FecR"/>
    <property type="match status" value="1"/>
</dbReference>
<evidence type="ECO:0000313" key="3">
    <source>
        <dbReference type="EMBL" id="KTB60214.1"/>
    </source>
</evidence>
<proteinExistence type="predicted"/>
<evidence type="ECO:0000259" key="1">
    <source>
        <dbReference type="Pfam" id="PF04773"/>
    </source>
</evidence>
<dbReference type="Proteomes" id="UP000054197">
    <property type="component" value="Unassembled WGS sequence"/>
</dbReference>
<protein>
    <submittedName>
        <fullName evidence="3">Iron dicitrate transport regulator FecR</fullName>
    </submittedName>
</protein>
<dbReference type="RefSeq" id="WP_058421753.1">
    <property type="nucleotide sequence ID" value="NZ_LKEF01000041.1"/>
</dbReference>
<sequence>MNRLSDIDALDIEASDSIDAQAASWFARNRNGAARAERKAFAAWQATPAHARAYAEFEQLWDDLAQLQQLNKPVPLPQRKPSLLRPALAVAAALVCAVLTTNIGAPRELYHSQIAGHAKGMRTLALPDGSTLYVNANTHLRVDFSAYQRILHLDKGQVFIEVAADKERPLYVQAGEANVRVVGTGFDVRRSQQQLVVSVAHGQVAFEPDAKSPVALLGAQQRAAYSYAKGTVQQQVLTTEEVADWRSGHLSFRNRELASLIDELSLYRPQAPLQVNKAVAQLKVSGNLDVNDPDALLNALPALLPVKTVASADGIVRIEPLK</sequence>
<comment type="caution">
    <text evidence="3">The sequence shown here is derived from an EMBL/GenBank/DDBJ whole genome shotgun (WGS) entry which is preliminary data.</text>
</comment>
<dbReference type="Pfam" id="PF16220">
    <property type="entry name" value="DUF4880"/>
    <property type="match status" value="1"/>
</dbReference>
<reference evidence="3 4" key="1">
    <citation type="submission" date="2015-09" db="EMBL/GenBank/DDBJ databases">
        <title>Genome sequence of ICMP 11288.</title>
        <authorList>
            <person name="Visnovsky S."/>
            <person name="Lu A."/>
            <person name="Panda P."/>
            <person name="Pitman A."/>
        </authorList>
    </citation>
    <scope>NUCLEOTIDE SEQUENCE [LARGE SCALE GENOMIC DNA]</scope>
    <source>
        <strain evidence="3 4">ICMP 11288</strain>
    </source>
</reference>